<feature type="transmembrane region" description="Helical" evidence="1">
    <location>
        <begin position="79"/>
        <end position="100"/>
    </location>
</feature>
<evidence type="ECO:0000313" key="3">
    <source>
        <dbReference type="Proteomes" id="UP001154240"/>
    </source>
</evidence>
<evidence type="ECO:0000256" key="1">
    <source>
        <dbReference type="SAM" id="Phobius"/>
    </source>
</evidence>
<dbReference type="RefSeq" id="WP_307633262.1">
    <property type="nucleotide sequence ID" value="NZ_JAPHEH010000001.1"/>
</dbReference>
<dbReference type="Pfam" id="PF19588">
    <property type="entry name" value="SxtJ"/>
    <property type="match status" value="1"/>
</dbReference>
<name>A0A9X4MGP8_9BACT</name>
<keyword evidence="1" id="KW-0812">Transmembrane</keyword>
<feature type="transmembrane region" description="Helical" evidence="1">
    <location>
        <begin position="21"/>
        <end position="38"/>
    </location>
</feature>
<keyword evidence="1" id="KW-0472">Membrane</keyword>
<evidence type="ECO:0000313" key="2">
    <source>
        <dbReference type="EMBL" id="MDG4476292.1"/>
    </source>
</evidence>
<keyword evidence="1" id="KW-1133">Transmembrane helix</keyword>
<feature type="transmembrane region" description="Helical" evidence="1">
    <location>
        <begin position="44"/>
        <end position="67"/>
    </location>
</feature>
<dbReference type="EMBL" id="JAPHEH010000001">
    <property type="protein sequence ID" value="MDG4476292.1"/>
    <property type="molecule type" value="Genomic_DNA"/>
</dbReference>
<organism evidence="2 3">
    <name type="scientific">Thiovibrio frasassiensis</name>
    <dbReference type="NCBI Taxonomy" id="2984131"/>
    <lineage>
        <taxon>Bacteria</taxon>
        <taxon>Pseudomonadati</taxon>
        <taxon>Thermodesulfobacteriota</taxon>
        <taxon>Desulfobulbia</taxon>
        <taxon>Desulfobulbales</taxon>
        <taxon>Thiovibrionaceae</taxon>
        <taxon>Thiovibrio</taxon>
    </lineage>
</organism>
<dbReference type="AlphaFoldDB" id="A0A9X4MGP8"/>
<dbReference type="Proteomes" id="UP001154240">
    <property type="component" value="Unassembled WGS sequence"/>
</dbReference>
<sequence length="134" mass="14913">MKTAKRGGMLQDNSKEQAKDTGLAIILICLLLMHFAQYDFLLLPAIVVLVVTMTCPGILAPIARMWFGFSYLLGSVMSKVLLGVIFFVVATPIGLLRRVFGADPMLMQSWKKGTQSVFKDRDHTFAKGDLEKPY</sequence>
<protein>
    <submittedName>
        <fullName evidence="2">SxtJ family membrane protein</fullName>
    </submittedName>
</protein>
<gene>
    <name evidence="2" type="ORF">OLX77_09000</name>
</gene>
<comment type="caution">
    <text evidence="2">The sequence shown here is derived from an EMBL/GenBank/DDBJ whole genome shotgun (WGS) entry which is preliminary data.</text>
</comment>
<dbReference type="InterPro" id="IPR045781">
    <property type="entry name" value="SxtJ"/>
</dbReference>
<accession>A0A9X4MGP8</accession>
<proteinExistence type="predicted"/>
<keyword evidence="3" id="KW-1185">Reference proteome</keyword>
<reference evidence="2" key="2">
    <citation type="submission" date="2022-10" db="EMBL/GenBank/DDBJ databases">
        <authorList>
            <person name="Aronson H.S."/>
        </authorList>
    </citation>
    <scope>NUCLEOTIDE SEQUENCE</scope>
    <source>
        <strain evidence="2">RS19-109</strain>
    </source>
</reference>
<reference evidence="2" key="1">
    <citation type="journal article" date="2022" name="bioRxiv">
        <title>Thiovibrio frasassiensisgen. nov., sp. nov., an autotrophic, elemental sulfur disproportionating bacterium isolated from sulfidic karst sediment, and proposal of Thiovibrionaceae fam. nov.</title>
        <authorList>
            <person name="Aronson H."/>
            <person name="Thomas C."/>
            <person name="Bhattacharyya M."/>
            <person name="Eckstein S."/>
            <person name="Jensen S."/>
            <person name="Barco R."/>
            <person name="Macalady J."/>
            <person name="Amend J."/>
        </authorList>
    </citation>
    <scope>NUCLEOTIDE SEQUENCE</scope>
    <source>
        <strain evidence="2">RS19-109</strain>
    </source>
</reference>